<protein>
    <submittedName>
        <fullName evidence="2">Amidase family protein</fullName>
    </submittedName>
</protein>
<dbReference type="PANTHER" id="PTHR42678:SF34">
    <property type="entry name" value="OS04G0183300 PROTEIN"/>
    <property type="match status" value="1"/>
</dbReference>
<organism evidence="2 3">
    <name type="scientific">Ferrimicrobium acidiphilum</name>
    <dbReference type="NCBI Taxonomy" id="121039"/>
    <lineage>
        <taxon>Bacteria</taxon>
        <taxon>Bacillati</taxon>
        <taxon>Actinomycetota</taxon>
        <taxon>Acidimicrobiia</taxon>
        <taxon>Acidimicrobiales</taxon>
        <taxon>Acidimicrobiaceae</taxon>
        <taxon>Ferrimicrobium</taxon>
    </lineage>
</organism>
<accession>A0ABV3Y1U6</accession>
<dbReference type="Pfam" id="PF01425">
    <property type="entry name" value="Amidase"/>
    <property type="match status" value="1"/>
</dbReference>
<dbReference type="EMBL" id="JBFSHR010000017">
    <property type="protein sequence ID" value="MEX6429480.1"/>
    <property type="molecule type" value="Genomic_DNA"/>
</dbReference>
<name>A0ABV3Y1U6_9ACTN</name>
<dbReference type="Proteomes" id="UP001560267">
    <property type="component" value="Unassembled WGS sequence"/>
</dbReference>
<sequence>MNELYTIRDFANLAPSPTWGSTLVEALAERSQHDGLSALLFITDADQAFARGGALGGLPVLIKDNIDTKDLPTTAGSLALSLDPPKQDATVVARLRQAGATILGKTNLSEWANFRGFASVSGWSGRGGITRNPHDPARSTGGSSSGSAVAVAAGYVPVAIGTETDGSILCPAAMNGVVGFKSTPGKIDRTGVIPLSRTQDSVGIFASRAADARSVAEHLIDGPNEPVRPRYVVLESLFDGLTPKTLATFEATVTRLSDLGIPITRLEKVDQGTLKPNEEAELIVLAYEMADDLEKYLVERGDLTSRSLVDVITFNNHHQQQELGLFGQELLMMGVERPWDEVTYRKARDSNRREAQLGIDSALRLGEGDILLAPTMNAAWLIDIVNGDPATAATWSPAAVAGYPSLTLPIGKLGHLPIGMTMISRAHTDLALLAEADHLQTALEGAS</sequence>
<evidence type="ECO:0000313" key="3">
    <source>
        <dbReference type="Proteomes" id="UP001560267"/>
    </source>
</evidence>
<dbReference type="InterPro" id="IPR023631">
    <property type="entry name" value="Amidase_dom"/>
</dbReference>
<gene>
    <name evidence="2" type="ORF">AB6A68_06455</name>
</gene>
<dbReference type="InterPro" id="IPR036928">
    <property type="entry name" value="AS_sf"/>
</dbReference>
<feature type="domain" description="Amidase" evidence="1">
    <location>
        <begin position="46"/>
        <end position="433"/>
    </location>
</feature>
<keyword evidence="3" id="KW-1185">Reference proteome</keyword>
<proteinExistence type="predicted"/>
<evidence type="ECO:0000313" key="2">
    <source>
        <dbReference type="EMBL" id="MEX6429480.1"/>
    </source>
</evidence>
<dbReference type="Gene3D" id="3.90.1300.10">
    <property type="entry name" value="Amidase signature (AS) domain"/>
    <property type="match status" value="1"/>
</dbReference>
<evidence type="ECO:0000259" key="1">
    <source>
        <dbReference type="Pfam" id="PF01425"/>
    </source>
</evidence>
<comment type="caution">
    <text evidence="2">The sequence shown here is derived from an EMBL/GenBank/DDBJ whole genome shotgun (WGS) entry which is preliminary data.</text>
</comment>
<dbReference type="PANTHER" id="PTHR42678">
    <property type="entry name" value="AMIDASE"/>
    <property type="match status" value="1"/>
</dbReference>
<dbReference type="RefSeq" id="WP_369084433.1">
    <property type="nucleotide sequence ID" value="NZ_JBFSHR010000017.1"/>
</dbReference>
<dbReference type="SUPFAM" id="SSF75304">
    <property type="entry name" value="Amidase signature (AS) enzymes"/>
    <property type="match status" value="1"/>
</dbReference>
<reference evidence="2 3" key="1">
    <citation type="submission" date="2024-07" db="EMBL/GenBank/DDBJ databases">
        <title>Draft Genome Sequence of Ferrimicrobium acidiphilum Strain YE2023, Isolated from a Pulp of Bioleach Reactor.</title>
        <authorList>
            <person name="Elkina Y.A."/>
            <person name="Bulaeva A.G."/>
            <person name="Beletsky A.V."/>
            <person name="Mardanov A.V."/>
        </authorList>
    </citation>
    <scope>NUCLEOTIDE SEQUENCE [LARGE SCALE GENOMIC DNA]</scope>
    <source>
        <strain evidence="2 3">YE2023</strain>
    </source>
</reference>